<dbReference type="Proteomes" id="UP000440498">
    <property type="component" value="Unassembled WGS sequence"/>
</dbReference>
<sequence>MSQHRRWMLSLGLATAMLVSGAGQAQDVKRMESLAESAAVNDHFSGVVLVAKDDQVLLDKGYGSANLEWNIPNSPSTKYRLGSVTKQFTAASVLLLQERGQLNVSEPVSKYLSGLPAAWSKVTIFQLLNHTSGIANFTAAKEYESIEPFSKKPEEVVALVRNLPLEFESGSRFNYSNTGYVLLGALIEKVSGQSYDAFVRKNIFEPLGMKDSGYDWNATVLPNRASGYARGKKGVSNAGFINMSVPHAAGALYSTSGDLLRWQRGLYEGKLLSPASLEAMTTAYHSGYGFGLGIQQKDGGKEVGHGGGIEGFATEVRYRMGDKISVIVLSNVQGSQLESLTAGLTAAARNAKYVLPSERKDIALSAAQMAAIAGTYTMPDGRRLWLRVNDSGMTSQLQGQGVLPIYAESANLLFLRKVDAQLELSRDAAGQVEAVTLQQGGRNMRLPRVAEAPPAVETPGASAPEAQ</sequence>
<evidence type="ECO:0000313" key="4">
    <source>
        <dbReference type="EMBL" id="MQA41751.1"/>
    </source>
</evidence>
<gene>
    <name evidence="4" type="ORF">GEV02_26750</name>
</gene>
<keyword evidence="2" id="KW-0732">Signal</keyword>
<evidence type="ECO:0000259" key="3">
    <source>
        <dbReference type="Pfam" id="PF00144"/>
    </source>
</evidence>
<dbReference type="PANTHER" id="PTHR46825">
    <property type="entry name" value="D-ALANYL-D-ALANINE-CARBOXYPEPTIDASE/ENDOPEPTIDASE AMPH"/>
    <property type="match status" value="1"/>
</dbReference>
<dbReference type="Pfam" id="PF00144">
    <property type="entry name" value="Beta-lactamase"/>
    <property type="match status" value="1"/>
</dbReference>
<dbReference type="RefSeq" id="WP_152840946.1">
    <property type="nucleotide sequence ID" value="NZ_WHUG01000015.1"/>
</dbReference>
<feature type="signal peptide" evidence="2">
    <location>
        <begin position="1"/>
        <end position="25"/>
    </location>
</feature>
<dbReference type="GO" id="GO:0016787">
    <property type="term" value="F:hydrolase activity"/>
    <property type="evidence" value="ECO:0007669"/>
    <property type="project" value="UniProtKB-KW"/>
</dbReference>
<dbReference type="PANTHER" id="PTHR46825:SF9">
    <property type="entry name" value="BETA-LACTAMASE-RELATED DOMAIN-CONTAINING PROTEIN"/>
    <property type="match status" value="1"/>
</dbReference>
<proteinExistence type="predicted"/>
<keyword evidence="5" id="KW-1185">Reference proteome</keyword>
<protein>
    <submittedName>
        <fullName evidence="4">Serine hydrolase</fullName>
    </submittedName>
</protein>
<feature type="region of interest" description="Disordered" evidence="1">
    <location>
        <begin position="445"/>
        <end position="467"/>
    </location>
</feature>
<comment type="caution">
    <text evidence="4">The sequence shown here is derived from an EMBL/GenBank/DDBJ whole genome shotgun (WGS) entry which is preliminary data.</text>
</comment>
<dbReference type="Gene3D" id="3.40.710.10">
    <property type="entry name" value="DD-peptidase/beta-lactamase superfamily"/>
    <property type="match status" value="1"/>
</dbReference>
<dbReference type="EMBL" id="WHUG01000015">
    <property type="protein sequence ID" value="MQA41751.1"/>
    <property type="molecule type" value="Genomic_DNA"/>
</dbReference>
<evidence type="ECO:0000256" key="1">
    <source>
        <dbReference type="SAM" id="MobiDB-lite"/>
    </source>
</evidence>
<evidence type="ECO:0000256" key="2">
    <source>
        <dbReference type="SAM" id="SignalP"/>
    </source>
</evidence>
<dbReference type="InterPro" id="IPR001466">
    <property type="entry name" value="Beta-lactam-related"/>
</dbReference>
<feature type="chain" id="PRO_5025387736" evidence="2">
    <location>
        <begin position="26"/>
        <end position="467"/>
    </location>
</feature>
<dbReference type="InterPro" id="IPR012338">
    <property type="entry name" value="Beta-lactam/transpept-like"/>
</dbReference>
<feature type="domain" description="Beta-lactamase-related" evidence="3">
    <location>
        <begin position="44"/>
        <end position="338"/>
    </location>
</feature>
<name>A0A6A7N9S7_9BURK</name>
<dbReference type="InterPro" id="IPR050491">
    <property type="entry name" value="AmpC-like"/>
</dbReference>
<reference evidence="4 5" key="1">
    <citation type="submission" date="2019-10" db="EMBL/GenBank/DDBJ databases">
        <title>Two novel species isolated from a subtropical stream in China.</title>
        <authorList>
            <person name="Lu H."/>
        </authorList>
    </citation>
    <scope>NUCLEOTIDE SEQUENCE [LARGE SCALE GENOMIC DNA]</scope>
    <source>
        <strain evidence="4 5">FT29W</strain>
    </source>
</reference>
<dbReference type="SUPFAM" id="SSF56601">
    <property type="entry name" value="beta-lactamase/transpeptidase-like"/>
    <property type="match status" value="1"/>
</dbReference>
<accession>A0A6A7N9S7</accession>
<organism evidence="4 5">
    <name type="scientific">Rugamonas aquatica</name>
    <dbReference type="NCBI Taxonomy" id="2743357"/>
    <lineage>
        <taxon>Bacteria</taxon>
        <taxon>Pseudomonadati</taxon>
        <taxon>Pseudomonadota</taxon>
        <taxon>Betaproteobacteria</taxon>
        <taxon>Burkholderiales</taxon>
        <taxon>Oxalobacteraceae</taxon>
        <taxon>Telluria group</taxon>
        <taxon>Rugamonas</taxon>
    </lineage>
</organism>
<keyword evidence="4" id="KW-0378">Hydrolase</keyword>
<evidence type="ECO:0000313" key="5">
    <source>
        <dbReference type="Proteomes" id="UP000440498"/>
    </source>
</evidence>
<dbReference type="AlphaFoldDB" id="A0A6A7N9S7"/>